<dbReference type="InterPro" id="IPR026046">
    <property type="entry name" value="UBIAD1"/>
</dbReference>
<evidence type="ECO:0000256" key="6">
    <source>
        <dbReference type="ARBA" id="ARBA00022989"/>
    </source>
</evidence>
<comment type="subcellular location">
    <subcellularLocation>
        <location evidence="8">Cell membrane</location>
        <topology evidence="8">Multi-pass membrane protein</topology>
    </subcellularLocation>
    <subcellularLocation>
        <location evidence="1">Membrane</location>
        <topology evidence="1">Multi-pass membrane protein</topology>
    </subcellularLocation>
</comment>
<feature type="transmembrane region" description="Helical" evidence="8">
    <location>
        <begin position="186"/>
        <end position="205"/>
    </location>
</feature>
<reference evidence="11" key="1">
    <citation type="submission" date="2018-12" db="EMBL/GenBank/DDBJ databases">
        <title>Tengunoibacter tsumagoiensis gen. nov., sp. nov., Dictyobacter kobayashii sp. nov., D. alpinus sp. nov., and D. joshuensis sp. nov. and description of Dictyobacteraceae fam. nov. within the order Ktedonobacterales isolated from Tengu-no-mugimeshi.</title>
        <authorList>
            <person name="Wang C.M."/>
            <person name="Zheng Y."/>
            <person name="Sakai Y."/>
            <person name="Toyoda A."/>
            <person name="Minakuchi Y."/>
            <person name="Abe K."/>
            <person name="Yokota A."/>
            <person name="Yabe S."/>
        </authorList>
    </citation>
    <scope>NUCLEOTIDE SEQUENCE [LARGE SCALE GENOMIC DNA]</scope>
    <source>
        <strain evidence="11">Uno11</strain>
    </source>
</reference>
<name>A0A402AMJ9_9CHLR</name>
<feature type="transmembrane region" description="Helical" evidence="8">
    <location>
        <begin position="109"/>
        <end position="129"/>
    </location>
</feature>
<dbReference type="PIRSF" id="PIRSF005355">
    <property type="entry name" value="UBIAD1"/>
    <property type="match status" value="1"/>
</dbReference>
<feature type="transmembrane region" description="Helical" evidence="8">
    <location>
        <begin position="57"/>
        <end position="77"/>
    </location>
</feature>
<feature type="transmembrane region" description="Helical" evidence="8">
    <location>
        <begin position="135"/>
        <end position="151"/>
    </location>
</feature>
<evidence type="ECO:0000256" key="4">
    <source>
        <dbReference type="ARBA" id="ARBA00022679"/>
    </source>
</evidence>
<evidence type="ECO:0000256" key="1">
    <source>
        <dbReference type="ARBA" id="ARBA00004141"/>
    </source>
</evidence>
<dbReference type="GO" id="GO:0042371">
    <property type="term" value="P:vitamin K biosynthetic process"/>
    <property type="evidence" value="ECO:0007669"/>
    <property type="project" value="TreeGrafter"/>
</dbReference>
<evidence type="ECO:0000256" key="8">
    <source>
        <dbReference type="HAMAP-Rule" id="MF_01937"/>
    </source>
</evidence>
<dbReference type="EC" id="2.5.1.74" evidence="8 9"/>
<comment type="similarity">
    <text evidence="8">Belongs to the MenA family. Type 1 subfamily.</text>
</comment>
<dbReference type="EMBL" id="BIFS01000001">
    <property type="protein sequence ID" value="GCE20255.1"/>
    <property type="molecule type" value="Genomic_DNA"/>
</dbReference>
<comment type="function">
    <text evidence="8">Conversion of 1,4-dihydroxy-2-naphthoate (DHNA) to demethylmenaquinone (DMK).</text>
</comment>
<feature type="transmembrane region" description="Helical" evidence="8">
    <location>
        <begin position="163"/>
        <end position="180"/>
    </location>
</feature>
<dbReference type="UniPathway" id="UPA00079">
    <property type="reaction ID" value="UER00168"/>
</dbReference>
<comment type="pathway">
    <text evidence="8">Quinol/quinone metabolism; menaquinone biosynthesis; menaquinol from 1,4-dihydroxy-2-naphthoate: step 1/2.</text>
</comment>
<dbReference type="Proteomes" id="UP000287188">
    <property type="component" value="Unassembled WGS sequence"/>
</dbReference>
<evidence type="ECO:0000313" key="10">
    <source>
        <dbReference type="EMBL" id="GCE20255.1"/>
    </source>
</evidence>
<keyword evidence="6 8" id="KW-1133">Transmembrane helix</keyword>
<dbReference type="CDD" id="cd13962">
    <property type="entry name" value="PT_UbiA_UBIAD1"/>
    <property type="match status" value="1"/>
</dbReference>
<proteinExistence type="inferred from homology"/>
<dbReference type="PANTHER" id="PTHR13929:SF0">
    <property type="entry name" value="UBIA PRENYLTRANSFERASE DOMAIN-CONTAINING PROTEIN 1"/>
    <property type="match status" value="1"/>
</dbReference>
<evidence type="ECO:0000256" key="3">
    <source>
        <dbReference type="ARBA" id="ARBA00022475"/>
    </source>
</evidence>
<dbReference type="HAMAP" id="MF_01937">
    <property type="entry name" value="MenA_1"/>
    <property type="match status" value="1"/>
</dbReference>
<dbReference type="GO" id="GO:0046428">
    <property type="term" value="F:1,4-dihydroxy-2-naphthoate polyprenyltransferase activity"/>
    <property type="evidence" value="ECO:0007669"/>
    <property type="project" value="UniProtKB-UniRule"/>
</dbReference>
<dbReference type="InterPro" id="IPR044878">
    <property type="entry name" value="UbiA_sf"/>
</dbReference>
<dbReference type="GO" id="GO:0009234">
    <property type="term" value="P:menaquinone biosynthetic process"/>
    <property type="evidence" value="ECO:0007669"/>
    <property type="project" value="UniProtKB-UniRule"/>
</dbReference>
<keyword evidence="3 8" id="KW-1003">Cell membrane</keyword>
<accession>A0A402AMJ9</accession>
<feature type="transmembrane region" description="Helical" evidence="8">
    <location>
        <begin position="236"/>
        <end position="253"/>
    </location>
</feature>
<dbReference type="Pfam" id="PF01040">
    <property type="entry name" value="UbiA"/>
    <property type="match status" value="1"/>
</dbReference>
<protein>
    <recommendedName>
        <fullName evidence="8 9">1,4-dihydroxy-2-naphthoate octaprenyltransferase</fullName>
        <shortName evidence="8">DHNA-octaprenyltransferase</shortName>
        <ecNumber evidence="8 9">2.5.1.74</ecNumber>
    </recommendedName>
</protein>
<comment type="caution">
    <text evidence="10">The sequence shown here is derived from an EMBL/GenBank/DDBJ whole genome shotgun (WGS) entry which is preliminary data.</text>
</comment>
<evidence type="ECO:0000256" key="7">
    <source>
        <dbReference type="ARBA" id="ARBA00023136"/>
    </source>
</evidence>
<keyword evidence="5 8" id="KW-0812">Transmembrane</keyword>
<keyword evidence="11" id="KW-1185">Reference proteome</keyword>
<keyword evidence="2 8" id="KW-0474">Menaquinone biosynthesis</keyword>
<sequence>MREKKTMRDARSISQRTAQPVALKTWVKTSRPFTLTAAVSPVLVGTALAGYEGTFHIWTFLATFFSCLFLQIGTNYFNEYFDYRYGLDHAGSLGAMTVIFKQEMTAGQVLGGGIFCFVVAALLGVALIFAVGPEIILFGLAGILIAYFYSAKPFKFSSRGLGDVMVFLAMGVLMTWGSYYVQIHHWSWSALAASIPIGFLVTSILNMNNVRDYQDDLAVNKGTLPVRFGLKFGQRFHAALLFGSYLATTIFVISRLLPWPCLLVWLTFPLAYTNVRSVLQATERKTFIVGIKKTSMLHLVFGVVLAVSILLAIFL</sequence>
<dbReference type="NCBIfam" id="TIGR00751">
    <property type="entry name" value="menA"/>
    <property type="match status" value="1"/>
</dbReference>
<evidence type="ECO:0000256" key="2">
    <source>
        <dbReference type="ARBA" id="ARBA00022428"/>
    </source>
</evidence>
<evidence type="ECO:0000313" key="11">
    <source>
        <dbReference type="Proteomes" id="UP000287188"/>
    </source>
</evidence>
<evidence type="ECO:0000256" key="9">
    <source>
        <dbReference type="NCBIfam" id="TIGR00751"/>
    </source>
</evidence>
<dbReference type="Gene3D" id="1.10.357.140">
    <property type="entry name" value="UbiA prenyltransferase"/>
    <property type="match status" value="1"/>
</dbReference>
<gene>
    <name evidence="8 10" type="primary">menA</name>
    <name evidence="10" type="ORF">KDK_40550</name>
</gene>
<dbReference type="InterPro" id="IPR004657">
    <property type="entry name" value="MenA"/>
</dbReference>
<dbReference type="AlphaFoldDB" id="A0A402AMJ9"/>
<keyword evidence="7 8" id="KW-0472">Membrane</keyword>
<organism evidence="10 11">
    <name type="scientific">Dictyobacter kobayashii</name>
    <dbReference type="NCBI Taxonomy" id="2014872"/>
    <lineage>
        <taxon>Bacteria</taxon>
        <taxon>Bacillati</taxon>
        <taxon>Chloroflexota</taxon>
        <taxon>Ktedonobacteria</taxon>
        <taxon>Ktedonobacterales</taxon>
        <taxon>Dictyobacteraceae</taxon>
        <taxon>Dictyobacter</taxon>
    </lineage>
</organism>
<dbReference type="InterPro" id="IPR000537">
    <property type="entry name" value="UbiA_prenyltransferase"/>
</dbReference>
<dbReference type="GO" id="GO:0005886">
    <property type="term" value="C:plasma membrane"/>
    <property type="evidence" value="ECO:0007669"/>
    <property type="project" value="UniProtKB-SubCell"/>
</dbReference>
<feature type="transmembrane region" description="Helical" evidence="8">
    <location>
        <begin position="296"/>
        <end position="314"/>
    </location>
</feature>
<keyword evidence="4 8" id="KW-0808">Transferase</keyword>
<dbReference type="PANTHER" id="PTHR13929">
    <property type="entry name" value="1,4-DIHYDROXY-2-NAPHTHOATE OCTAPRENYLTRANSFERASE"/>
    <property type="match status" value="1"/>
</dbReference>
<dbReference type="OrthoDB" id="9767568at2"/>
<evidence type="ECO:0000256" key="5">
    <source>
        <dbReference type="ARBA" id="ARBA00022692"/>
    </source>
</evidence>
<comment type="catalytic activity">
    <reaction evidence="8">
        <text>an all-trans-polyprenyl diphosphate + 1,4-dihydroxy-2-naphthoate + H(+) = a 2-demethylmenaquinol + CO2 + diphosphate</text>
        <dbReference type="Rhea" id="RHEA:26478"/>
        <dbReference type="Rhea" id="RHEA-COMP:9563"/>
        <dbReference type="Rhea" id="RHEA-COMP:9564"/>
        <dbReference type="ChEBI" id="CHEBI:11173"/>
        <dbReference type="ChEBI" id="CHEBI:15378"/>
        <dbReference type="ChEBI" id="CHEBI:16526"/>
        <dbReference type="ChEBI" id="CHEBI:33019"/>
        <dbReference type="ChEBI" id="CHEBI:55437"/>
        <dbReference type="ChEBI" id="CHEBI:58914"/>
        <dbReference type="EC" id="2.5.1.74"/>
    </reaction>
</comment>
<feature type="transmembrane region" description="Helical" evidence="8">
    <location>
        <begin position="33"/>
        <end position="51"/>
    </location>
</feature>